<protein>
    <submittedName>
        <fullName evidence="1">Uncharacterized protein</fullName>
    </submittedName>
</protein>
<name>A0A2U3KRW2_9BACT</name>
<sequence>MQKKEDIPEFEKLEQQLHSFLAEISELSRKKPNDPLNKFKLKFINSTLQGLNQLVGDDRPFPDFESFDADDLPSNRDVVVILSQYAAAVHRFRLDNSAEDEDGDWCWIVRGKTSEFVSGNPDDFRYTPKKD</sequence>
<organism evidence="1 2">
    <name type="scientific">Candidatus Sulfotelmatobacter kueseliae</name>
    <dbReference type="NCBI Taxonomy" id="2042962"/>
    <lineage>
        <taxon>Bacteria</taxon>
        <taxon>Pseudomonadati</taxon>
        <taxon>Acidobacteriota</taxon>
        <taxon>Terriglobia</taxon>
        <taxon>Terriglobales</taxon>
        <taxon>Candidatus Korobacteraceae</taxon>
        <taxon>Candidatus Sulfotelmatobacter</taxon>
    </lineage>
</organism>
<gene>
    <name evidence="1" type="ORF">SBA1_460005</name>
</gene>
<dbReference type="AlphaFoldDB" id="A0A2U3KRW2"/>
<evidence type="ECO:0000313" key="1">
    <source>
        <dbReference type="EMBL" id="SPF42408.1"/>
    </source>
</evidence>
<proteinExistence type="predicted"/>
<accession>A0A2U3KRW2</accession>
<dbReference type="Proteomes" id="UP000238701">
    <property type="component" value="Unassembled WGS sequence"/>
</dbReference>
<reference evidence="2" key="1">
    <citation type="submission" date="2018-02" db="EMBL/GenBank/DDBJ databases">
        <authorList>
            <person name="Hausmann B."/>
        </authorList>
    </citation>
    <scope>NUCLEOTIDE SEQUENCE [LARGE SCALE GENOMIC DNA]</scope>
    <source>
        <strain evidence="2">Peat soil MAG SbA1</strain>
    </source>
</reference>
<dbReference type="OrthoDB" id="8564023at2"/>
<dbReference type="EMBL" id="OMOD01000140">
    <property type="protein sequence ID" value="SPF42408.1"/>
    <property type="molecule type" value="Genomic_DNA"/>
</dbReference>
<evidence type="ECO:0000313" key="2">
    <source>
        <dbReference type="Proteomes" id="UP000238701"/>
    </source>
</evidence>